<name>A0A811ZEV2_NYCPR</name>
<evidence type="ECO:0000313" key="4">
    <source>
        <dbReference type="Proteomes" id="UP000645828"/>
    </source>
</evidence>
<accession>A0A811ZEV2</accession>
<dbReference type="AlphaFoldDB" id="A0A811ZEV2"/>
<dbReference type="FunFam" id="1.10.8.270:FF:000016">
    <property type="entry name" value="TBC1 domain family member 2A"/>
    <property type="match status" value="1"/>
</dbReference>
<evidence type="ECO:0000256" key="1">
    <source>
        <dbReference type="SAM" id="MobiDB-lite"/>
    </source>
</evidence>
<dbReference type="SUPFAM" id="SSF47923">
    <property type="entry name" value="Ypt/Rab-GAP domain of gyp1p"/>
    <property type="match status" value="2"/>
</dbReference>
<dbReference type="Gene3D" id="1.10.8.270">
    <property type="entry name" value="putative rabgap domain of human tbc1 domain family member 14 like domains"/>
    <property type="match status" value="1"/>
</dbReference>
<dbReference type="InterPro" id="IPR035969">
    <property type="entry name" value="Rab-GAP_TBC_sf"/>
</dbReference>
<dbReference type="GO" id="GO:0005096">
    <property type="term" value="F:GTPase activator activity"/>
    <property type="evidence" value="ECO:0007669"/>
    <property type="project" value="TreeGrafter"/>
</dbReference>
<dbReference type="Pfam" id="PF00566">
    <property type="entry name" value="RabGAP-TBC"/>
    <property type="match status" value="1"/>
</dbReference>
<dbReference type="Proteomes" id="UP000645828">
    <property type="component" value="Unassembled WGS sequence"/>
</dbReference>
<keyword evidence="4" id="KW-1185">Reference proteome</keyword>
<gene>
    <name evidence="3" type="ORF">NYPRO_LOCUS19963</name>
</gene>
<organism evidence="3 4">
    <name type="scientific">Nyctereutes procyonoides</name>
    <name type="common">Raccoon dog</name>
    <name type="synonym">Canis procyonoides</name>
    <dbReference type="NCBI Taxonomy" id="34880"/>
    <lineage>
        <taxon>Eukaryota</taxon>
        <taxon>Metazoa</taxon>
        <taxon>Chordata</taxon>
        <taxon>Craniata</taxon>
        <taxon>Vertebrata</taxon>
        <taxon>Euteleostomi</taxon>
        <taxon>Mammalia</taxon>
        <taxon>Eutheria</taxon>
        <taxon>Laurasiatheria</taxon>
        <taxon>Carnivora</taxon>
        <taxon>Caniformia</taxon>
        <taxon>Canidae</taxon>
        <taxon>Nyctereutes</taxon>
    </lineage>
</organism>
<dbReference type="SMART" id="SM00164">
    <property type="entry name" value="TBC"/>
    <property type="match status" value="1"/>
</dbReference>
<evidence type="ECO:0000313" key="3">
    <source>
        <dbReference type="EMBL" id="CAD7687170.1"/>
    </source>
</evidence>
<dbReference type="EMBL" id="CAJHUB010000763">
    <property type="protein sequence ID" value="CAD7687170.1"/>
    <property type="molecule type" value="Genomic_DNA"/>
</dbReference>
<comment type="caution">
    <text evidence="3">The sequence shown here is derived from an EMBL/GenBank/DDBJ whole genome shotgun (WGS) entry which is preliminary data.</text>
</comment>
<proteinExistence type="predicted"/>
<dbReference type="InterPro" id="IPR000195">
    <property type="entry name" value="Rab-GAP-TBC_dom"/>
</dbReference>
<sequence length="260" mass="29661">MGSTLTHVSSEGSLVPSFLDVDKELPSPSPNKAKKHCQETRHTDKWIKMLKQSGTVSLMPAHPPGVSPQEMKEEALVSSWDITQIDLDVNRTFHSHTMFWDCYGAGQRALFTVLSAYSVYDTLSEVGYCQGMSKIAAILLMFLPEEDVFWALAQLMTDDRHAMHGFFIPGFPKQPRFQAHHKHILDRALPKLVGPEHLLPFRQDEEQMCTGIYTPKWFLQCFIDRTPFSLTLKLWDAYILDGECMLTAMAYTILKVHRSK</sequence>
<dbReference type="GO" id="GO:0031267">
    <property type="term" value="F:small GTPase binding"/>
    <property type="evidence" value="ECO:0007669"/>
    <property type="project" value="TreeGrafter"/>
</dbReference>
<reference evidence="3" key="1">
    <citation type="submission" date="2020-12" db="EMBL/GenBank/DDBJ databases">
        <authorList>
            <consortium name="Molecular Ecology Group"/>
        </authorList>
    </citation>
    <scope>NUCLEOTIDE SEQUENCE</scope>
    <source>
        <strain evidence="3">TBG_1078</strain>
    </source>
</reference>
<dbReference type="PANTHER" id="PTHR47219">
    <property type="entry name" value="RAB GTPASE-ACTIVATING PROTEIN 1-LIKE"/>
    <property type="match status" value="1"/>
</dbReference>
<dbReference type="PANTHER" id="PTHR47219:SF25">
    <property type="entry name" value="RAB-GAP TBC DOMAIN-CONTAINING PROTEIN"/>
    <property type="match status" value="1"/>
</dbReference>
<dbReference type="PROSITE" id="PS50086">
    <property type="entry name" value="TBC_RABGAP"/>
    <property type="match status" value="1"/>
</dbReference>
<dbReference type="Gene3D" id="1.10.472.80">
    <property type="entry name" value="Ypt/Rab-GAP domain of gyp1p, domain 3"/>
    <property type="match status" value="1"/>
</dbReference>
<protein>
    <submittedName>
        <fullName evidence="3">(raccoon dog) hypothetical protein</fullName>
    </submittedName>
</protein>
<feature type="region of interest" description="Disordered" evidence="1">
    <location>
        <begin position="19"/>
        <end position="38"/>
    </location>
</feature>
<dbReference type="InterPro" id="IPR050302">
    <property type="entry name" value="Rab_GAP_TBC_domain"/>
</dbReference>
<feature type="domain" description="Rab-GAP TBC" evidence="2">
    <location>
        <begin position="66"/>
        <end position="242"/>
    </location>
</feature>
<evidence type="ECO:0000259" key="2">
    <source>
        <dbReference type="PROSITE" id="PS50086"/>
    </source>
</evidence>